<reference evidence="2 3" key="1">
    <citation type="submission" date="2021-12" db="EMBL/GenBank/DDBJ databases">
        <title>Mucilaginibacter roseus genome.</title>
        <authorList>
            <person name="Ferreira J.R."/>
            <person name="Newman J.D."/>
        </authorList>
    </citation>
    <scope>NUCLEOTIDE SEQUENCE [LARGE SCALE GENOMIC DNA]</scope>
    <source>
        <strain evidence="2 3">LMG 28454</strain>
    </source>
</reference>
<keyword evidence="2" id="KW-0808">Transferase</keyword>
<dbReference type="RefSeq" id="WP_232178948.1">
    <property type="nucleotide sequence ID" value="NZ_JAJPWV010000006.1"/>
</dbReference>
<name>A0ABS8U5J4_9SPHI</name>
<dbReference type="InterPro" id="IPR029063">
    <property type="entry name" value="SAM-dependent_MTases_sf"/>
</dbReference>
<comment type="caution">
    <text evidence="2">The sequence shown here is derived from an EMBL/GenBank/DDBJ whole genome shotgun (WGS) entry which is preliminary data.</text>
</comment>
<dbReference type="Pfam" id="PF13649">
    <property type="entry name" value="Methyltransf_25"/>
    <property type="match status" value="1"/>
</dbReference>
<dbReference type="CDD" id="cd02440">
    <property type="entry name" value="AdoMet_MTases"/>
    <property type="match status" value="1"/>
</dbReference>
<evidence type="ECO:0000259" key="1">
    <source>
        <dbReference type="Pfam" id="PF13649"/>
    </source>
</evidence>
<evidence type="ECO:0000313" key="2">
    <source>
        <dbReference type="EMBL" id="MCD8742391.1"/>
    </source>
</evidence>
<keyword evidence="3" id="KW-1185">Reference proteome</keyword>
<accession>A0ABS8U5J4</accession>
<dbReference type="Gene3D" id="3.40.50.150">
    <property type="entry name" value="Vaccinia Virus protein VP39"/>
    <property type="match status" value="1"/>
</dbReference>
<feature type="domain" description="Methyltransferase" evidence="1">
    <location>
        <begin position="41"/>
        <end position="136"/>
    </location>
</feature>
<keyword evidence="2" id="KW-0489">Methyltransferase</keyword>
<dbReference type="EMBL" id="JAJPWV010000006">
    <property type="protein sequence ID" value="MCD8742391.1"/>
    <property type="molecule type" value="Genomic_DNA"/>
</dbReference>
<dbReference type="GO" id="GO:0032259">
    <property type="term" value="P:methylation"/>
    <property type="evidence" value="ECO:0007669"/>
    <property type="project" value="UniProtKB-KW"/>
</dbReference>
<gene>
    <name evidence="2" type="ORF">LT679_17405</name>
</gene>
<protein>
    <submittedName>
        <fullName evidence="2">Class I SAM-dependent methyltransferase</fullName>
    </submittedName>
</protein>
<organism evidence="2 3">
    <name type="scientific">Mucilaginibacter roseus</name>
    <dbReference type="NCBI Taxonomy" id="1528868"/>
    <lineage>
        <taxon>Bacteria</taxon>
        <taxon>Pseudomonadati</taxon>
        <taxon>Bacteroidota</taxon>
        <taxon>Sphingobacteriia</taxon>
        <taxon>Sphingobacteriales</taxon>
        <taxon>Sphingobacteriaceae</taxon>
        <taxon>Mucilaginibacter</taxon>
    </lineage>
</organism>
<proteinExistence type="predicted"/>
<dbReference type="GO" id="GO:0008168">
    <property type="term" value="F:methyltransferase activity"/>
    <property type="evidence" value="ECO:0007669"/>
    <property type="project" value="UniProtKB-KW"/>
</dbReference>
<dbReference type="SUPFAM" id="SSF53335">
    <property type="entry name" value="S-adenosyl-L-methionine-dependent methyltransferases"/>
    <property type="match status" value="1"/>
</dbReference>
<dbReference type="InterPro" id="IPR041698">
    <property type="entry name" value="Methyltransf_25"/>
</dbReference>
<evidence type="ECO:0000313" key="3">
    <source>
        <dbReference type="Proteomes" id="UP001199919"/>
    </source>
</evidence>
<dbReference type="Proteomes" id="UP001199919">
    <property type="component" value="Unassembled WGS sequence"/>
</dbReference>
<sequence>MAANYNNTAWFYDSLARLVFGSTLKSSQKHLLPLVPKNARILIVGGGTGQTLEDLANLQYEGLDITFVEISANMTALAQKRNAGNNRVTFIVDAIEQVQLAANFDVIITGFLFDNYPDADLPLTFDHINSALKPGGLWLNTDFQLTGKWWQPLLLKSMYTFFKMFSPIPVSKLPDVSRVFALHGYNAIASATFYGDFILTRAYKKLLKN</sequence>